<dbReference type="Pfam" id="PF02817">
    <property type="entry name" value="E3_binding"/>
    <property type="match status" value="1"/>
</dbReference>
<feature type="compositionally biased region" description="Acidic residues" evidence="8">
    <location>
        <begin position="261"/>
        <end position="279"/>
    </location>
</feature>
<dbReference type="FunFam" id="3.30.559.10:FF:000007">
    <property type="entry name" value="Dihydrolipoamide acetyltransferase component of pyruvate dehydrogenase complex"/>
    <property type="match status" value="1"/>
</dbReference>
<evidence type="ECO:0000256" key="5">
    <source>
        <dbReference type="ARBA" id="ARBA00022823"/>
    </source>
</evidence>
<dbReference type="InterPro" id="IPR003016">
    <property type="entry name" value="2-oxoA_DH_lipoyl-BS"/>
</dbReference>
<feature type="region of interest" description="Disordered" evidence="8">
    <location>
        <begin position="119"/>
        <end position="174"/>
    </location>
</feature>
<dbReference type="KEGG" id="srm:SRM_00990"/>
<feature type="region of interest" description="Disordered" evidence="8">
    <location>
        <begin position="250"/>
        <end position="403"/>
    </location>
</feature>
<feature type="compositionally biased region" description="Basic and acidic residues" evidence="8">
    <location>
        <begin position="322"/>
        <end position="332"/>
    </location>
</feature>
<dbReference type="SUPFAM" id="SSF51230">
    <property type="entry name" value="Single hybrid motif"/>
    <property type="match status" value="2"/>
</dbReference>
<proteinExistence type="inferred from homology"/>
<protein>
    <recommendedName>
        <fullName evidence="7">Dihydrolipoamide acetyltransferase component of pyruvate dehydrogenase complex</fullName>
        <ecNumber evidence="7">2.3.1.-</ecNumber>
    </recommendedName>
</protein>
<sequence length="641" mass="68204">MGVIPYIGSPSTRRLPGPPPRILTARHTTEIMAQVDVEMPKMGESITEGTVIAWHKQPGDEVEQDEILLEIGTDKVDTEVPSPKGGVLTETLVEEGDTVEVGTIIATLDTDTTAAEVDADDAPPAEAPAEDEAAADEAADDASDADAEDDAEAEAAPPETDSEEAASPAPSGDEVEVVMPKMGESITEGTVVAWYKDIGEAVAIDETILEIGTDKVDTEVPSPAEGVLTEKLVEEGETVEVGTVVALLASEAEAGSVEPPASDEPDATQETAPEADEAELPSTPPSGDGAVPDADEPQRAPEETITRRGDDGRFYSPLVRSIAKEEGLRMSELESLEGSGRGGRVTKEDVLAYLDEREEAPAAPASAPERPPRPGRSDEAPPARGDYTVDEGPSDEELRQQYGDRIEVQPMDRMRKMTAEHMVRSKATSAHVTSFAEADVTGLVQLREANKEAFREREGVKLTYTPFFVKAAVEALREHPLLNASVEGDKIVIKHDFHVGIAVAIGNKGLLAPVIRNAGDYNVSGLARKAANVAERARNKELQPDELQGGTFTVTNIGSLGSLMGTPIINQPQVGILATGAIQKRPVVVENDGLGDAISVRHMMYLSLSYDHRIIDGAMGSSFLQRVVTELESFSADADLF</sequence>
<dbReference type="HOGENOM" id="CLU_016733_10_1_10"/>
<dbReference type="EC" id="2.3.1.-" evidence="7"/>
<evidence type="ECO:0000256" key="1">
    <source>
        <dbReference type="ARBA" id="ARBA00001938"/>
    </source>
</evidence>
<gene>
    <name evidence="11" type="primary">sucB</name>
    <name evidence="11" type="ordered locus">SRM_00990</name>
</gene>
<comment type="subunit">
    <text evidence="3">Forms a 24-polypeptide structural core with octahedral symmetry.</text>
</comment>
<dbReference type="InterPro" id="IPR050743">
    <property type="entry name" value="2-oxoacid_DH_E2_comp"/>
</dbReference>
<reference evidence="12" key="2">
    <citation type="submission" date="2010-04" db="EMBL/GenBank/DDBJ databases">
        <title>Genome sequence of Salinibacter ruber M8.</title>
        <authorList>
            <consortium name="Genoscope"/>
        </authorList>
    </citation>
    <scope>NUCLEOTIDE SEQUENCE [LARGE SCALE GENOMIC DNA]</scope>
    <source>
        <strain evidence="12">M8</strain>
    </source>
</reference>
<feature type="domain" description="Lipoyl-binding" evidence="9">
    <location>
        <begin position="174"/>
        <end position="249"/>
    </location>
</feature>
<dbReference type="AlphaFoldDB" id="D5H7A6"/>
<evidence type="ECO:0000256" key="6">
    <source>
        <dbReference type="ARBA" id="ARBA00023315"/>
    </source>
</evidence>
<dbReference type="Pfam" id="PF00364">
    <property type="entry name" value="Biotin_lipoyl"/>
    <property type="match status" value="2"/>
</dbReference>
<dbReference type="InterPro" id="IPR001078">
    <property type="entry name" value="2-oxoacid_DH_actylTfrase"/>
</dbReference>
<dbReference type="PATRIC" id="fig|761659.10.peg.1099"/>
<dbReference type="NCBIfam" id="TIGR02927">
    <property type="entry name" value="SucB_Actino"/>
    <property type="match status" value="1"/>
</dbReference>
<feature type="compositionally biased region" description="Basic and acidic residues" evidence="8">
    <location>
        <begin position="296"/>
        <end position="313"/>
    </location>
</feature>
<reference evidence="11 12" key="1">
    <citation type="journal article" date="2010" name="ISME J.">
        <title>Fine-scale evolution: genomic, phenotypic and ecological differentiation in two coexisting Salinibacter ruber strains.</title>
        <authorList>
            <person name="Pena A."/>
            <person name="Teeling H."/>
            <person name="Huerta-Cepas J."/>
            <person name="Santos F."/>
            <person name="Yarza P."/>
            <person name="Brito-Echeverria J."/>
            <person name="Lucio M."/>
            <person name="Schmitt-Kopplin P."/>
            <person name="Meseguer I."/>
            <person name="Schenowitz C."/>
            <person name="Dossat C."/>
            <person name="Barbe V."/>
            <person name="Dopazo J."/>
            <person name="Rossello-Mora R."/>
            <person name="Schuler M."/>
            <person name="Glockner F.O."/>
            <person name="Amann R."/>
            <person name="Gabaldon T."/>
            <person name="Anton J."/>
        </authorList>
    </citation>
    <scope>NUCLEOTIDE SEQUENCE [LARGE SCALE GENOMIC DNA]</scope>
    <source>
        <strain evidence="11 12">M8</strain>
    </source>
</reference>
<evidence type="ECO:0000256" key="4">
    <source>
        <dbReference type="ARBA" id="ARBA00022679"/>
    </source>
</evidence>
<evidence type="ECO:0000256" key="8">
    <source>
        <dbReference type="SAM" id="MobiDB-lite"/>
    </source>
</evidence>
<dbReference type="InterPro" id="IPR014276">
    <property type="entry name" value="2-oxoglutarate_DH_E2"/>
</dbReference>
<accession>D5H7A6</accession>
<feature type="compositionally biased region" description="Low complexity" evidence="8">
    <location>
        <begin position="154"/>
        <end position="171"/>
    </location>
</feature>
<dbReference type="Gene3D" id="3.30.559.10">
    <property type="entry name" value="Chloramphenicol acetyltransferase-like domain"/>
    <property type="match status" value="1"/>
</dbReference>
<evidence type="ECO:0000313" key="11">
    <source>
        <dbReference type="EMBL" id="CBH23911.1"/>
    </source>
</evidence>
<dbReference type="InterPro" id="IPR036625">
    <property type="entry name" value="E3-bd_dom_sf"/>
</dbReference>
<dbReference type="Gene3D" id="2.40.50.100">
    <property type="match status" value="2"/>
</dbReference>
<feature type="domain" description="Lipoyl-binding" evidence="9">
    <location>
        <begin position="34"/>
        <end position="109"/>
    </location>
</feature>
<dbReference type="GO" id="GO:0005737">
    <property type="term" value="C:cytoplasm"/>
    <property type="evidence" value="ECO:0007669"/>
    <property type="project" value="TreeGrafter"/>
</dbReference>
<dbReference type="SUPFAM" id="SSF52777">
    <property type="entry name" value="CoA-dependent acyltransferases"/>
    <property type="match status" value="1"/>
</dbReference>
<evidence type="ECO:0000256" key="2">
    <source>
        <dbReference type="ARBA" id="ARBA00007317"/>
    </source>
</evidence>
<feature type="domain" description="Peripheral subunit-binding (PSBD)" evidence="10">
    <location>
        <begin position="314"/>
        <end position="354"/>
    </location>
</feature>
<keyword evidence="5 7" id="KW-0450">Lipoyl</keyword>
<dbReference type="GO" id="GO:0031405">
    <property type="term" value="F:lipoic acid binding"/>
    <property type="evidence" value="ECO:0007669"/>
    <property type="project" value="TreeGrafter"/>
</dbReference>
<dbReference type="PROSITE" id="PS50968">
    <property type="entry name" value="BIOTINYL_LIPOYL"/>
    <property type="match status" value="2"/>
</dbReference>
<comment type="similarity">
    <text evidence="2 7">Belongs to the 2-oxoacid dehydrogenase family.</text>
</comment>
<dbReference type="SUPFAM" id="SSF47005">
    <property type="entry name" value="Peripheral subunit-binding domain of 2-oxo acid dehydrogenase complex"/>
    <property type="match status" value="1"/>
</dbReference>
<dbReference type="EMBL" id="FP565814">
    <property type="protein sequence ID" value="CBH23911.1"/>
    <property type="molecule type" value="Genomic_DNA"/>
</dbReference>
<evidence type="ECO:0000259" key="9">
    <source>
        <dbReference type="PROSITE" id="PS50968"/>
    </source>
</evidence>
<feature type="compositionally biased region" description="Basic and acidic residues" evidence="8">
    <location>
        <begin position="370"/>
        <end position="381"/>
    </location>
</feature>
<dbReference type="PROSITE" id="PS00189">
    <property type="entry name" value="LIPOYL"/>
    <property type="match status" value="2"/>
</dbReference>
<organism evidence="11 12">
    <name type="scientific">Salinibacter ruber (strain M8)</name>
    <dbReference type="NCBI Taxonomy" id="761659"/>
    <lineage>
        <taxon>Bacteria</taxon>
        <taxon>Pseudomonadati</taxon>
        <taxon>Rhodothermota</taxon>
        <taxon>Rhodothermia</taxon>
        <taxon>Rhodothermales</taxon>
        <taxon>Salinibacteraceae</taxon>
        <taxon>Salinibacter</taxon>
    </lineage>
</organism>
<dbReference type="PANTHER" id="PTHR43178">
    <property type="entry name" value="DIHYDROLIPOAMIDE ACETYLTRANSFERASE COMPONENT OF PYRUVATE DEHYDROGENASE COMPLEX"/>
    <property type="match status" value="1"/>
</dbReference>
<dbReference type="CDD" id="cd06849">
    <property type="entry name" value="lipoyl_domain"/>
    <property type="match status" value="2"/>
</dbReference>
<dbReference type="Gene3D" id="4.10.320.10">
    <property type="entry name" value="E3-binding domain"/>
    <property type="match status" value="1"/>
</dbReference>
<dbReference type="PANTHER" id="PTHR43178:SF5">
    <property type="entry name" value="LIPOAMIDE ACYLTRANSFERASE COMPONENT OF BRANCHED-CHAIN ALPHA-KETO ACID DEHYDROGENASE COMPLEX, MITOCHONDRIAL"/>
    <property type="match status" value="1"/>
</dbReference>
<evidence type="ECO:0000259" key="10">
    <source>
        <dbReference type="PROSITE" id="PS51826"/>
    </source>
</evidence>
<dbReference type="InterPro" id="IPR004167">
    <property type="entry name" value="PSBD"/>
</dbReference>
<dbReference type="GO" id="GO:0016407">
    <property type="term" value="F:acetyltransferase activity"/>
    <property type="evidence" value="ECO:0007669"/>
    <property type="project" value="TreeGrafter"/>
</dbReference>
<keyword evidence="4 7" id="KW-0808">Transferase</keyword>
<keyword evidence="6 7" id="KW-0012">Acyltransferase</keyword>
<evidence type="ECO:0000256" key="3">
    <source>
        <dbReference type="ARBA" id="ARBA00011484"/>
    </source>
</evidence>
<comment type="cofactor">
    <cofactor evidence="1 7">
        <name>(R)-lipoate</name>
        <dbReference type="ChEBI" id="CHEBI:83088"/>
    </cofactor>
</comment>
<evidence type="ECO:0000256" key="7">
    <source>
        <dbReference type="RuleBase" id="RU003423"/>
    </source>
</evidence>
<dbReference type="PROSITE" id="PS51826">
    <property type="entry name" value="PSBD"/>
    <property type="match status" value="1"/>
</dbReference>
<feature type="compositionally biased region" description="Acidic residues" evidence="8">
    <location>
        <begin position="119"/>
        <end position="153"/>
    </location>
</feature>
<dbReference type="Pfam" id="PF00198">
    <property type="entry name" value="2-oxoacid_dh"/>
    <property type="match status" value="1"/>
</dbReference>
<dbReference type="InterPro" id="IPR011053">
    <property type="entry name" value="Single_hybrid_motif"/>
</dbReference>
<name>D5H7A6_SALRM</name>
<evidence type="ECO:0000313" key="12">
    <source>
        <dbReference type="Proteomes" id="UP000000933"/>
    </source>
</evidence>
<dbReference type="InterPro" id="IPR000089">
    <property type="entry name" value="Biotin_lipoyl"/>
</dbReference>
<dbReference type="Proteomes" id="UP000000933">
    <property type="component" value="Chromosome"/>
</dbReference>
<dbReference type="InterPro" id="IPR023213">
    <property type="entry name" value="CAT-like_dom_sf"/>
</dbReference>